<dbReference type="AlphaFoldDB" id="A0A5R8ZTM3"/>
<accession>A0A5R8ZTM3</accession>
<evidence type="ECO:0000313" key="2">
    <source>
        <dbReference type="Proteomes" id="UP000307510"/>
    </source>
</evidence>
<organism evidence="1 2">
    <name type="scientific">Pseudomonas nitroreducens</name>
    <dbReference type="NCBI Taxonomy" id="46680"/>
    <lineage>
        <taxon>Bacteria</taxon>
        <taxon>Pseudomonadati</taxon>
        <taxon>Pseudomonadota</taxon>
        <taxon>Gammaproteobacteria</taxon>
        <taxon>Pseudomonadales</taxon>
        <taxon>Pseudomonadaceae</taxon>
        <taxon>Pseudomonas</taxon>
    </lineage>
</organism>
<sequence length="213" mass="23914">MPVTISLEQIRKLAPSVRSSYADAFGQGAVVFERHGITRSSLRVAHFMAQVLHESGALKVQWESLYYTPKRLPKVWPKRFQPGGPLDPTAYAFNEEKLGNEVYGNRMGNDQPGDGFKFRGRGLLQLTGKDSYRQATQILRHWVADAPDFVLDPDQVLGSQWCLAVAAAEWEALGCNQFADEDSVRKVTRALNGGYVGLAEREDWTRKTKTIWA</sequence>
<comment type="caution">
    <text evidence="1">The sequence shown here is derived from an EMBL/GenBank/DDBJ whole genome shotgun (WGS) entry which is preliminary data.</text>
</comment>
<dbReference type="InterPro" id="IPR052354">
    <property type="entry name" value="Cell_Wall_Dynamics_Protein"/>
</dbReference>
<dbReference type="Gene3D" id="1.10.530.10">
    <property type="match status" value="1"/>
</dbReference>
<evidence type="ECO:0000313" key="1">
    <source>
        <dbReference type="EMBL" id="TLP69739.1"/>
    </source>
</evidence>
<proteinExistence type="predicted"/>
<dbReference type="PANTHER" id="PTHR34408:SF1">
    <property type="entry name" value="GLYCOSYL HYDROLASE FAMILY 19 DOMAIN-CONTAINING PROTEIN HI_1415"/>
    <property type="match status" value="1"/>
</dbReference>
<dbReference type="RefSeq" id="WP_138216761.1">
    <property type="nucleotide sequence ID" value="NZ_VASG01000010.1"/>
</dbReference>
<dbReference type="EMBL" id="VASG01000010">
    <property type="protein sequence ID" value="TLP69739.1"/>
    <property type="molecule type" value="Genomic_DNA"/>
</dbReference>
<reference evidence="2" key="2">
    <citation type="submission" date="2019-06" db="EMBL/GenBank/DDBJ databases">
        <title>AzeR, a transcriptional regulator that responds to azelaic acid in Pseudomonas nitroreducens.</title>
        <authorList>
            <person name="Bez C."/>
            <person name="Javvadi S.G."/>
            <person name="Bertani I."/>
            <person name="Devescovi G."/>
            <person name="Studholme D.J."/>
            <person name="Geller A."/>
            <person name="Levy A."/>
            <person name="Venturi V."/>
        </authorList>
    </citation>
    <scope>NUCLEOTIDE SEQUENCE [LARGE SCALE GENOMIC DNA]</scope>
    <source>
        <strain evidence="2">DSM 9128</strain>
    </source>
</reference>
<keyword evidence="1" id="KW-0378">Hydrolase</keyword>
<reference evidence="1 2" key="1">
    <citation type="submission" date="2019-05" db="EMBL/GenBank/DDBJ databases">
        <authorList>
            <person name="Moore K."/>
            <person name="O'Neill P."/>
            <person name="Farbos A."/>
            <person name="Studholme D.J."/>
        </authorList>
    </citation>
    <scope>NUCLEOTIDE SEQUENCE [LARGE SCALE GENOMIC DNA]</scope>
    <source>
        <strain evidence="1 2">DSM 9128</strain>
    </source>
</reference>
<dbReference type="Proteomes" id="UP000307510">
    <property type="component" value="Unassembled WGS sequence"/>
</dbReference>
<dbReference type="GO" id="GO:0016787">
    <property type="term" value="F:hydrolase activity"/>
    <property type="evidence" value="ECO:0007669"/>
    <property type="project" value="UniProtKB-KW"/>
</dbReference>
<dbReference type="SUPFAM" id="SSF53955">
    <property type="entry name" value="Lysozyme-like"/>
    <property type="match status" value="1"/>
</dbReference>
<gene>
    <name evidence="1" type="ORF">FEA48_28215</name>
</gene>
<name>A0A5R8ZTM3_PSENT</name>
<protein>
    <submittedName>
        <fullName evidence="1">Glycoside hydrolase family 19 protein</fullName>
    </submittedName>
</protein>
<dbReference type="PANTHER" id="PTHR34408">
    <property type="entry name" value="FAMILY PROTEIN, PUTATIVE-RELATED"/>
    <property type="match status" value="1"/>
</dbReference>
<dbReference type="InterPro" id="IPR023346">
    <property type="entry name" value="Lysozyme-like_dom_sf"/>
</dbReference>